<dbReference type="GO" id="GO:1990362">
    <property type="term" value="F:butanol dehydrogenase (NAD+) activity"/>
    <property type="evidence" value="ECO:0007669"/>
    <property type="project" value="InterPro"/>
</dbReference>
<keyword evidence="5" id="KW-1185">Reference proteome</keyword>
<evidence type="ECO:0000259" key="3">
    <source>
        <dbReference type="Pfam" id="PF25137"/>
    </source>
</evidence>
<dbReference type="InterPro" id="IPR001670">
    <property type="entry name" value="ADH_Fe/GldA"/>
</dbReference>
<feature type="domain" description="Alcohol dehydrogenase iron-type/glycerol dehydrogenase GldA" evidence="2">
    <location>
        <begin position="9"/>
        <end position="177"/>
    </location>
</feature>
<dbReference type="InterPro" id="IPR018211">
    <property type="entry name" value="ADH_Fe_CS"/>
</dbReference>
<dbReference type="PROSITE" id="PS00060">
    <property type="entry name" value="ADH_IRON_2"/>
    <property type="match status" value="1"/>
</dbReference>
<proteinExistence type="predicted"/>
<dbReference type="Gene3D" id="3.40.50.1970">
    <property type="match status" value="1"/>
</dbReference>
<dbReference type="Proteomes" id="UP000237749">
    <property type="component" value="Unassembled WGS sequence"/>
</dbReference>
<dbReference type="Pfam" id="PF25137">
    <property type="entry name" value="ADH_Fe_C"/>
    <property type="match status" value="1"/>
</dbReference>
<dbReference type="RefSeq" id="WP_104438341.1">
    <property type="nucleotide sequence ID" value="NZ_PTJA01000010.1"/>
</dbReference>
<dbReference type="OrthoDB" id="9801156at2"/>
<keyword evidence="1" id="KW-0560">Oxidoreductase</keyword>
<evidence type="ECO:0000313" key="5">
    <source>
        <dbReference type="Proteomes" id="UP000237749"/>
    </source>
</evidence>
<dbReference type="GO" id="GO:0008106">
    <property type="term" value="F:alcohol dehydrogenase (NADP+) activity"/>
    <property type="evidence" value="ECO:0007669"/>
    <property type="project" value="TreeGrafter"/>
</dbReference>
<dbReference type="GO" id="GO:1990002">
    <property type="term" value="F:methylglyoxal reductase (NADPH) (acetol producing) activity"/>
    <property type="evidence" value="ECO:0007669"/>
    <property type="project" value="TreeGrafter"/>
</dbReference>
<organism evidence="4 5">
    <name type="scientific">Lacrimispora xylanisolvens</name>
    <dbReference type="NCBI Taxonomy" id="384636"/>
    <lineage>
        <taxon>Bacteria</taxon>
        <taxon>Bacillati</taxon>
        <taxon>Bacillota</taxon>
        <taxon>Clostridia</taxon>
        <taxon>Lachnospirales</taxon>
        <taxon>Lachnospiraceae</taxon>
        <taxon>Lacrimispora</taxon>
    </lineage>
</organism>
<dbReference type="PANTHER" id="PTHR43633:SF1">
    <property type="entry name" value="ALCOHOL DEHYDROGENASE YQHD"/>
    <property type="match status" value="1"/>
</dbReference>
<dbReference type="InterPro" id="IPR044731">
    <property type="entry name" value="BDH-like"/>
</dbReference>
<dbReference type="FunFam" id="3.40.50.1970:FF:000003">
    <property type="entry name" value="Alcohol dehydrogenase, iron-containing"/>
    <property type="match status" value="1"/>
</dbReference>
<reference evidence="4 5" key="1">
    <citation type="submission" date="2018-02" db="EMBL/GenBank/DDBJ databases">
        <title>Genomic Encyclopedia of Archaeal and Bacterial Type Strains, Phase II (KMG-II): from individual species to whole genera.</title>
        <authorList>
            <person name="Goeker M."/>
        </authorList>
    </citation>
    <scope>NUCLEOTIDE SEQUENCE [LARGE SCALE GENOMIC DNA]</scope>
    <source>
        <strain evidence="4 5">DSM 3808</strain>
    </source>
</reference>
<evidence type="ECO:0000259" key="2">
    <source>
        <dbReference type="Pfam" id="PF00465"/>
    </source>
</evidence>
<dbReference type="InterPro" id="IPR056798">
    <property type="entry name" value="ADH_Fe_C"/>
</dbReference>
<dbReference type="GO" id="GO:0046872">
    <property type="term" value="F:metal ion binding"/>
    <property type="evidence" value="ECO:0007669"/>
    <property type="project" value="InterPro"/>
</dbReference>
<dbReference type="Gene3D" id="1.20.1090.10">
    <property type="entry name" value="Dehydroquinate synthase-like - alpha domain"/>
    <property type="match status" value="1"/>
</dbReference>
<dbReference type="AlphaFoldDB" id="A0A2S6HPM6"/>
<evidence type="ECO:0000256" key="1">
    <source>
        <dbReference type="ARBA" id="ARBA00023002"/>
    </source>
</evidence>
<feature type="domain" description="Fe-containing alcohol dehydrogenase-like C-terminal" evidence="3">
    <location>
        <begin position="189"/>
        <end position="390"/>
    </location>
</feature>
<comment type="caution">
    <text evidence="4">The sequence shown here is derived from an EMBL/GenBank/DDBJ whole genome shotgun (WGS) entry which is preliminary data.</text>
</comment>
<dbReference type="EMBL" id="PTJA01000010">
    <property type="protein sequence ID" value="PPK79479.1"/>
    <property type="molecule type" value="Genomic_DNA"/>
</dbReference>
<dbReference type="CDD" id="cd08187">
    <property type="entry name" value="BDH"/>
    <property type="match status" value="1"/>
</dbReference>
<accession>A0A2S6HPM6</accession>
<sequence length="394" mass="43371">MLNFDFHIPTRICFGKDSHKEIGSLLAPYAKKVLLHYSGDRIKKNGLYDTVVQSLKENGIEFAELGGVVPNPRLSLVYEGIRLCKDQDIDLILAVGGGSVIDSAKAIAIGVCYEGDVWDVYEQGKAITAALPVATILTIPAAGSESSNSTVITNEEKQMKLGYGSDLVRPVLSVMNPEFFFTLPKNQIANGVADMMSHIFERYFTNTLNTDLTDGLCETTLKSIMRHALLVSENPRNYDAWCQVGLGGTIAHNDLLGLGRRQDWACHGMEHELSAIYDVAHGAGLAVLTPAWMKYVYKTNINMFVQFAVNVMGVEGSFRDPDSIVLEGINRLSQFFVKMGLPTTLEELGIDSTNLELMAKKSTGEAYGEEHPLGGLKKLYWQDVLEIYKMASKS</sequence>
<name>A0A2S6HPM6_9FIRM</name>
<gene>
    <name evidence="4" type="ORF">BXY41_110205</name>
</gene>
<dbReference type="PANTHER" id="PTHR43633">
    <property type="entry name" value="ALCOHOL DEHYDROGENASE YQHD"/>
    <property type="match status" value="1"/>
</dbReference>
<dbReference type="GO" id="GO:0005829">
    <property type="term" value="C:cytosol"/>
    <property type="evidence" value="ECO:0007669"/>
    <property type="project" value="TreeGrafter"/>
</dbReference>
<dbReference type="Pfam" id="PF00465">
    <property type="entry name" value="Fe-ADH"/>
    <property type="match status" value="1"/>
</dbReference>
<dbReference type="SUPFAM" id="SSF56796">
    <property type="entry name" value="Dehydroquinate synthase-like"/>
    <property type="match status" value="1"/>
</dbReference>
<protein>
    <submittedName>
        <fullName evidence="4">Uncharacterized protein</fullName>
    </submittedName>
</protein>
<evidence type="ECO:0000313" key="4">
    <source>
        <dbReference type="EMBL" id="PPK79479.1"/>
    </source>
</evidence>